<dbReference type="EMBL" id="CP014501">
    <property type="protein sequence ID" value="ANB13433.1"/>
    <property type="molecule type" value="Genomic_DNA"/>
</dbReference>
<keyword evidence="4 13" id="KW-0444">Lipid biosynthesis</keyword>
<dbReference type="Proteomes" id="UP000189580">
    <property type="component" value="Chromosome a"/>
</dbReference>
<dbReference type="NCBIfam" id="TIGR01219">
    <property type="entry name" value="Pmev_kin_ERG8"/>
    <property type="match status" value="1"/>
</dbReference>
<evidence type="ECO:0000256" key="2">
    <source>
        <dbReference type="ARBA" id="ARBA00006495"/>
    </source>
</evidence>
<dbReference type="PANTHER" id="PTHR31814">
    <property type="match status" value="1"/>
</dbReference>
<dbReference type="GO" id="GO:0005777">
    <property type="term" value="C:peroxisome"/>
    <property type="evidence" value="ECO:0007669"/>
    <property type="project" value="TreeGrafter"/>
</dbReference>
<evidence type="ECO:0000256" key="3">
    <source>
        <dbReference type="ARBA" id="ARBA00012958"/>
    </source>
</evidence>
<keyword evidence="7 13" id="KW-0418">Kinase</keyword>
<evidence type="ECO:0000259" key="14">
    <source>
        <dbReference type="Pfam" id="PF00288"/>
    </source>
</evidence>
<keyword evidence="11 13" id="KW-0753">Steroid metabolism</keyword>
<dbReference type="InterPro" id="IPR014721">
    <property type="entry name" value="Ribsml_uS5_D2-typ_fold_subgr"/>
</dbReference>
<evidence type="ECO:0000256" key="4">
    <source>
        <dbReference type="ARBA" id="ARBA00022516"/>
    </source>
</evidence>
<dbReference type="InterPro" id="IPR006203">
    <property type="entry name" value="GHMP_knse_ATP-bd_CS"/>
</dbReference>
<dbReference type="UniPathway" id="UPA00057">
    <property type="reaction ID" value="UER00099"/>
</dbReference>
<evidence type="ECO:0000256" key="12">
    <source>
        <dbReference type="ARBA" id="ARBA00029326"/>
    </source>
</evidence>
<dbReference type="InterPro" id="IPR016005">
    <property type="entry name" value="Erg8"/>
</dbReference>
<feature type="domain" description="GHMP kinase N-terminal" evidence="14">
    <location>
        <begin position="152"/>
        <end position="224"/>
    </location>
</feature>
<dbReference type="GO" id="GO:0004631">
    <property type="term" value="F:phosphomevalonate kinase activity"/>
    <property type="evidence" value="ECO:0007669"/>
    <property type="project" value="UniProtKB-UniRule"/>
</dbReference>
<gene>
    <name evidence="15" type="primary">ERG8</name>
    <name evidence="15" type="ORF">AWJ20_1724</name>
</gene>
<evidence type="ECO:0000313" key="16">
    <source>
        <dbReference type="Proteomes" id="UP000189580"/>
    </source>
</evidence>
<organism evidence="15 16">
    <name type="scientific">Sugiyamaella lignohabitans</name>
    <dbReference type="NCBI Taxonomy" id="796027"/>
    <lineage>
        <taxon>Eukaryota</taxon>
        <taxon>Fungi</taxon>
        <taxon>Dikarya</taxon>
        <taxon>Ascomycota</taxon>
        <taxon>Saccharomycotina</taxon>
        <taxon>Dipodascomycetes</taxon>
        <taxon>Dipodascales</taxon>
        <taxon>Trichomonascaceae</taxon>
        <taxon>Sugiyamaella</taxon>
    </lineage>
</organism>
<dbReference type="KEGG" id="slb:AWJ20_1724"/>
<protein>
    <recommendedName>
        <fullName evidence="3 13">Phosphomevalonate kinase</fullName>
        <ecNumber evidence="3 13">2.7.4.2</ecNumber>
    </recommendedName>
</protein>
<dbReference type="GO" id="GO:0010142">
    <property type="term" value="P:farnesyl diphosphate biosynthetic process, mevalonate pathway"/>
    <property type="evidence" value="ECO:0007669"/>
    <property type="project" value="TreeGrafter"/>
</dbReference>
<dbReference type="GeneID" id="30033558"/>
<comment type="similarity">
    <text evidence="2 13">Belongs to the GHMP kinase family. Mevalonate kinase subfamily.</text>
</comment>
<dbReference type="OrthoDB" id="10262935at2759"/>
<dbReference type="AlphaFoldDB" id="A0A167DY57"/>
<reference evidence="15 16" key="1">
    <citation type="submission" date="2016-02" db="EMBL/GenBank/DDBJ databases">
        <title>Complete genome sequence and transcriptome regulation of the pentose utilising yeast Sugiyamaella lignohabitans.</title>
        <authorList>
            <person name="Bellasio M."/>
            <person name="Peymann A."/>
            <person name="Valli M."/>
            <person name="Sipitzky M."/>
            <person name="Graf A."/>
            <person name="Sauer M."/>
            <person name="Marx H."/>
            <person name="Mattanovich D."/>
        </authorList>
    </citation>
    <scope>NUCLEOTIDE SEQUENCE [LARGE SCALE GENOMIC DNA]</scope>
    <source>
        <strain evidence="15 16">CBS 10342</strain>
    </source>
</reference>
<comment type="catalytic activity">
    <reaction evidence="12">
        <text>(R)-5-phosphomevalonate + ATP = (R)-5-diphosphomevalonate + ADP</text>
        <dbReference type="Rhea" id="RHEA:16341"/>
        <dbReference type="ChEBI" id="CHEBI:30616"/>
        <dbReference type="ChEBI" id="CHEBI:57557"/>
        <dbReference type="ChEBI" id="CHEBI:58146"/>
        <dbReference type="ChEBI" id="CHEBI:456216"/>
        <dbReference type="EC" id="2.7.4.2"/>
    </reaction>
    <physiologicalReaction direction="left-to-right" evidence="12">
        <dbReference type="Rhea" id="RHEA:16342"/>
    </physiologicalReaction>
</comment>
<keyword evidence="9 13" id="KW-0752">Steroid biosynthesis</keyword>
<dbReference type="EC" id="2.7.4.2" evidence="3 13"/>
<dbReference type="Gene3D" id="3.30.230.10">
    <property type="match status" value="1"/>
</dbReference>
<accession>A0A167DY57</accession>
<comment type="pathway">
    <text evidence="1 13">Isoprenoid biosynthesis; isopentenyl diphosphate biosynthesis via mevalonate pathway; isopentenyl diphosphate from (R)-mevalonate: step 2/3.</text>
</comment>
<evidence type="ECO:0000256" key="9">
    <source>
        <dbReference type="ARBA" id="ARBA00022955"/>
    </source>
</evidence>
<dbReference type="InterPro" id="IPR006204">
    <property type="entry name" value="GHMP_kinase_N_dom"/>
</dbReference>
<dbReference type="SUPFAM" id="SSF54211">
    <property type="entry name" value="Ribosomal protein S5 domain 2-like"/>
    <property type="match status" value="1"/>
</dbReference>
<dbReference type="InterPro" id="IPR020568">
    <property type="entry name" value="Ribosomal_Su5_D2-typ_SF"/>
</dbReference>
<evidence type="ECO:0000256" key="13">
    <source>
        <dbReference type="PIRNR" id="PIRNR017288"/>
    </source>
</evidence>
<dbReference type="GO" id="GO:0006696">
    <property type="term" value="P:ergosterol biosynthetic process"/>
    <property type="evidence" value="ECO:0007669"/>
    <property type="project" value="TreeGrafter"/>
</dbReference>
<name>A0A167DY57_9ASCO</name>
<keyword evidence="6" id="KW-0547">Nucleotide-binding</keyword>
<keyword evidence="16" id="KW-1185">Reference proteome</keyword>
<proteinExistence type="inferred from homology"/>
<evidence type="ECO:0000256" key="5">
    <source>
        <dbReference type="ARBA" id="ARBA00022679"/>
    </source>
</evidence>
<keyword evidence="8" id="KW-0067">ATP-binding</keyword>
<evidence type="ECO:0000256" key="11">
    <source>
        <dbReference type="ARBA" id="ARBA00023221"/>
    </source>
</evidence>
<evidence type="ECO:0000256" key="8">
    <source>
        <dbReference type="ARBA" id="ARBA00022840"/>
    </source>
</evidence>
<keyword evidence="5 13" id="KW-0808">Transferase</keyword>
<dbReference type="InterPro" id="IPR035102">
    <property type="entry name" value="Phosphomevalonate_kinase"/>
</dbReference>
<dbReference type="RefSeq" id="XP_018735910.1">
    <property type="nucleotide sequence ID" value="XM_018878626.1"/>
</dbReference>
<dbReference type="PIRSF" id="PIRSF017288">
    <property type="entry name" value="PMK_GHMP_euk"/>
    <property type="match status" value="1"/>
</dbReference>
<dbReference type="GO" id="GO:0005524">
    <property type="term" value="F:ATP binding"/>
    <property type="evidence" value="ECO:0007669"/>
    <property type="project" value="UniProtKB-UniRule"/>
</dbReference>
<keyword evidence="10 13" id="KW-0443">Lipid metabolism</keyword>
<sequence length="463" mass="50810">MVMALDSKAVAYSAPGKALLAGGYLVLLPQYSAYVVALSARIHAVVSEEEERANTHKRVTIAAYSPQFKDGEWVYSLGDGSDKSSLSPVLTSAYGNNPFLEAAIRTVVAYSHASGSRMLKKNVSIKIYSDDAYHSQDDRVTSPTTQSRFHYHLNSIRDVPKTGLGSSAALTTAVIAALFSFYLPDLDPLDPSNLDKVHNLAQLAHCTAQKKVGSGFDIASAVYGSVQYSRFAADIISNELFDPNSVESVDKFSNLVKNLVESDWKMTHIPSSLPPGLSLLMGDVKTGSETPKMASMVLDWREKNPARANEVWTLLDQSNTALVNTLYQMSTLAEKDPRSYAQLLEAGIEDSSPNILHQLRENFLEIRKYLRIMTIESHALIEPQPQTDLLDKCNQIPGVIGGVVPGAGGFDAISILALESKIQDIKDFTSKSKDSEFSDLIWLDLKEQRIGLQRESLSLYNNL</sequence>
<dbReference type="PANTHER" id="PTHR31814:SF2">
    <property type="entry name" value="PHOSPHOMEVALONATE KINASE"/>
    <property type="match status" value="1"/>
</dbReference>
<dbReference type="PROSITE" id="PS00627">
    <property type="entry name" value="GHMP_KINASES_ATP"/>
    <property type="match status" value="1"/>
</dbReference>
<evidence type="ECO:0000256" key="6">
    <source>
        <dbReference type="ARBA" id="ARBA00022741"/>
    </source>
</evidence>
<dbReference type="Pfam" id="PF00288">
    <property type="entry name" value="GHMP_kinases_N"/>
    <property type="match status" value="1"/>
</dbReference>
<evidence type="ECO:0000256" key="7">
    <source>
        <dbReference type="ARBA" id="ARBA00022777"/>
    </source>
</evidence>
<evidence type="ECO:0000256" key="10">
    <source>
        <dbReference type="ARBA" id="ARBA00023098"/>
    </source>
</evidence>
<evidence type="ECO:0000313" key="15">
    <source>
        <dbReference type="EMBL" id="ANB13433.1"/>
    </source>
</evidence>
<dbReference type="GO" id="GO:0019287">
    <property type="term" value="P:isopentenyl diphosphate biosynthetic process, mevalonate pathway"/>
    <property type="evidence" value="ECO:0007669"/>
    <property type="project" value="UniProtKB-UniRule"/>
</dbReference>
<evidence type="ECO:0000256" key="1">
    <source>
        <dbReference type="ARBA" id="ARBA00005017"/>
    </source>
</evidence>